<dbReference type="InterPro" id="IPR033332">
    <property type="entry name" value="BTG"/>
</dbReference>
<sequence>MLPEIDVATNFLTHYLPSSSPSDQRSLFHTALRTQLVNKFATSWDPLFPTRGNAYRAISILEGRMDPLILSAAEVANIPTSDLSSSFPRELVLWTDPGSVAFRVGEYGFPTTIWEDASVILAKQSLSSVPAFRLRTKSSIPFIAPSSNKSLASPSAEPASPAAIFAQPKTQYANTPVQPILVS</sequence>
<comment type="similarity">
    <text evidence="1">Belongs to the BTG family.</text>
</comment>
<dbReference type="PANTHER" id="PTHR22978:SF22">
    <property type="entry name" value="BTG FAMILY PROTEIN"/>
    <property type="match status" value="1"/>
</dbReference>
<dbReference type="SMART" id="SM00099">
    <property type="entry name" value="btg1"/>
    <property type="match status" value="1"/>
</dbReference>
<name>A0AAD5SQ92_9FUNG</name>
<dbReference type="Proteomes" id="UP001212841">
    <property type="component" value="Unassembled WGS sequence"/>
</dbReference>
<dbReference type="SUPFAM" id="SSF160696">
    <property type="entry name" value="BTG domain-like"/>
    <property type="match status" value="1"/>
</dbReference>
<evidence type="ECO:0000259" key="2">
    <source>
        <dbReference type="SMART" id="SM00099"/>
    </source>
</evidence>
<evidence type="ECO:0000313" key="3">
    <source>
        <dbReference type="EMBL" id="KAJ3056162.1"/>
    </source>
</evidence>
<feature type="domain" description="Anti-proliferative protein" evidence="2">
    <location>
        <begin position="1"/>
        <end position="107"/>
    </location>
</feature>
<comment type="caution">
    <text evidence="3">The sequence shown here is derived from an EMBL/GenBank/DDBJ whole genome shotgun (WGS) entry which is preliminary data.</text>
</comment>
<protein>
    <recommendedName>
        <fullName evidence="2">Anti-proliferative protein domain-containing protein</fullName>
    </recommendedName>
</protein>
<reference evidence="3" key="1">
    <citation type="submission" date="2020-05" db="EMBL/GenBank/DDBJ databases">
        <title>Phylogenomic resolution of chytrid fungi.</title>
        <authorList>
            <person name="Stajich J.E."/>
            <person name="Amses K."/>
            <person name="Simmons R."/>
            <person name="Seto K."/>
            <person name="Myers J."/>
            <person name="Bonds A."/>
            <person name="Quandt C.A."/>
            <person name="Barry K."/>
            <person name="Liu P."/>
            <person name="Grigoriev I."/>
            <person name="Longcore J.E."/>
            <person name="James T.Y."/>
        </authorList>
    </citation>
    <scope>NUCLEOTIDE SEQUENCE</scope>
    <source>
        <strain evidence="3">JEL0318</strain>
    </source>
</reference>
<dbReference type="InterPro" id="IPR002087">
    <property type="entry name" value="Anti_prolifrtn"/>
</dbReference>
<evidence type="ECO:0000313" key="4">
    <source>
        <dbReference type="Proteomes" id="UP001212841"/>
    </source>
</evidence>
<gene>
    <name evidence="3" type="ORF">HK097_007886</name>
</gene>
<dbReference type="GO" id="GO:0005634">
    <property type="term" value="C:nucleus"/>
    <property type="evidence" value="ECO:0007669"/>
    <property type="project" value="TreeGrafter"/>
</dbReference>
<dbReference type="PRINTS" id="PR00310">
    <property type="entry name" value="ANTIPRLFBTG1"/>
</dbReference>
<dbReference type="Gene3D" id="3.90.640.90">
    <property type="entry name" value="Anti-proliferative protein, N-terminal domain"/>
    <property type="match status" value="1"/>
</dbReference>
<evidence type="ECO:0000256" key="1">
    <source>
        <dbReference type="ARBA" id="ARBA00007989"/>
    </source>
</evidence>
<dbReference type="AlphaFoldDB" id="A0AAD5SQ92"/>
<dbReference type="EMBL" id="JADGJD010000043">
    <property type="protein sequence ID" value="KAJ3056162.1"/>
    <property type="molecule type" value="Genomic_DNA"/>
</dbReference>
<dbReference type="Pfam" id="PF07742">
    <property type="entry name" value="BTG"/>
    <property type="match status" value="1"/>
</dbReference>
<dbReference type="GO" id="GO:0005737">
    <property type="term" value="C:cytoplasm"/>
    <property type="evidence" value="ECO:0007669"/>
    <property type="project" value="TreeGrafter"/>
</dbReference>
<accession>A0AAD5SQ92</accession>
<organism evidence="3 4">
    <name type="scientific">Rhizophlyctis rosea</name>
    <dbReference type="NCBI Taxonomy" id="64517"/>
    <lineage>
        <taxon>Eukaryota</taxon>
        <taxon>Fungi</taxon>
        <taxon>Fungi incertae sedis</taxon>
        <taxon>Chytridiomycota</taxon>
        <taxon>Chytridiomycota incertae sedis</taxon>
        <taxon>Chytridiomycetes</taxon>
        <taxon>Rhizophlyctidales</taxon>
        <taxon>Rhizophlyctidaceae</taxon>
        <taxon>Rhizophlyctis</taxon>
    </lineage>
</organism>
<keyword evidence="4" id="KW-1185">Reference proteome</keyword>
<proteinExistence type="inferred from homology"/>
<dbReference type="InterPro" id="IPR036054">
    <property type="entry name" value="BTG-like_sf"/>
</dbReference>
<dbReference type="PANTHER" id="PTHR22978">
    <property type="entry name" value="B-CELL TRANSLOCATION GENE"/>
    <property type="match status" value="1"/>
</dbReference>